<dbReference type="AlphaFoldDB" id="A0A495V439"/>
<dbReference type="GO" id="GO:0006302">
    <property type="term" value="P:double-strand break repair"/>
    <property type="evidence" value="ECO:0007669"/>
    <property type="project" value="TreeGrafter"/>
</dbReference>
<dbReference type="GO" id="GO:0005524">
    <property type="term" value="F:ATP binding"/>
    <property type="evidence" value="ECO:0007669"/>
    <property type="project" value="InterPro"/>
</dbReference>
<dbReference type="GO" id="GO:0000731">
    <property type="term" value="P:DNA synthesis involved in DNA repair"/>
    <property type="evidence" value="ECO:0007669"/>
    <property type="project" value="TreeGrafter"/>
</dbReference>
<dbReference type="InterPro" id="IPR027417">
    <property type="entry name" value="P-loop_NTPase"/>
</dbReference>
<accession>A0A495V439</accession>
<dbReference type="RefSeq" id="WP_120795929.1">
    <property type="nucleotide sequence ID" value="NZ_RBXL01000001.1"/>
</dbReference>
<dbReference type="PANTHER" id="PTHR32182:SF22">
    <property type="entry name" value="ATP-DEPENDENT ENDONUCLEASE, OLD FAMILY-RELATED"/>
    <property type="match status" value="1"/>
</dbReference>
<dbReference type="CDD" id="cd00267">
    <property type="entry name" value="ABC_ATPase"/>
    <property type="match status" value="1"/>
</dbReference>
<dbReference type="InterPro" id="IPR041685">
    <property type="entry name" value="AAA_GajA/Old/RecF-like"/>
</dbReference>
<dbReference type="EMBL" id="RBXL01000001">
    <property type="protein sequence ID" value="RKT43335.1"/>
    <property type="molecule type" value="Genomic_DNA"/>
</dbReference>
<proteinExistence type="predicted"/>
<sequence>MLTSIQLNDFKSFRDQTIPLAPLTLLVGANASGKSNLFDAIRFLQGVGLGHPFTEILLPRWEAGREAWPGIRGGIHEVAFCHGNSFGLSTVWSLCRRDPLMREAEAQRLVGVFDYPEVRLAHRIKCRTEDQVLLIDERLTDTDEGNQLFATGGSSPSPQPRSTDFVPILTDLLPENPGRRTTSVCDAARSVLGQIHTLRVDGAHERVAMDSIRLAVAMRSSLFLDISPARMRAYQAIQTRDLGEQGENISPVLRRYCQDSDKKADLIDWLSELCGPAITDIRFDENAQQEVLLQVIETNGMPISARSLSDGTLRFLGILAALITAPEGSMVLIEEIENGLHPTRIHLLVELLEHVTRDRGIQVLATTHSPWLLQHLCDESLGNAVVFGRVPEEEGTIARRLRDLKDFEAVADRAAVDRLFSTGWLERAL</sequence>
<comment type="caution">
    <text evidence="3">The sequence shown here is derived from an EMBL/GenBank/DDBJ whole genome shotgun (WGS) entry which is preliminary data.</text>
</comment>
<evidence type="ECO:0000259" key="2">
    <source>
        <dbReference type="Pfam" id="PF13304"/>
    </source>
</evidence>
<dbReference type="PIRSF" id="PIRSF029347">
    <property type="entry name" value="RecF"/>
    <property type="match status" value="1"/>
</dbReference>
<dbReference type="SUPFAM" id="SSF52540">
    <property type="entry name" value="P-loop containing nucleoside triphosphate hydrolases"/>
    <property type="match status" value="1"/>
</dbReference>
<dbReference type="Proteomes" id="UP000274556">
    <property type="component" value="Unassembled WGS sequence"/>
</dbReference>
<organism evidence="3 4">
    <name type="scientific">Thiocapsa rosea</name>
    <dbReference type="NCBI Taxonomy" id="69360"/>
    <lineage>
        <taxon>Bacteria</taxon>
        <taxon>Pseudomonadati</taxon>
        <taxon>Pseudomonadota</taxon>
        <taxon>Gammaproteobacteria</taxon>
        <taxon>Chromatiales</taxon>
        <taxon>Chromatiaceae</taxon>
        <taxon>Thiocapsa</taxon>
    </lineage>
</organism>
<dbReference type="PANTHER" id="PTHR32182">
    <property type="entry name" value="DNA REPLICATION AND REPAIR PROTEIN RECF"/>
    <property type="match status" value="1"/>
</dbReference>
<gene>
    <name evidence="3" type="ORF">BDD21_0660</name>
</gene>
<protein>
    <submittedName>
        <fullName evidence="3">Putative ATPase</fullName>
    </submittedName>
</protein>
<dbReference type="Pfam" id="PF13175">
    <property type="entry name" value="AAA_15"/>
    <property type="match status" value="1"/>
</dbReference>
<evidence type="ECO:0000313" key="3">
    <source>
        <dbReference type="EMBL" id="RKT43335.1"/>
    </source>
</evidence>
<feature type="domain" description="ATPase AAA-type core" evidence="2">
    <location>
        <begin position="286"/>
        <end position="372"/>
    </location>
</feature>
<evidence type="ECO:0000313" key="4">
    <source>
        <dbReference type="Proteomes" id="UP000274556"/>
    </source>
</evidence>
<evidence type="ECO:0000259" key="1">
    <source>
        <dbReference type="Pfam" id="PF13175"/>
    </source>
</evidence>
<dbReference type="Pfam" id="PF13304">
    <property type="entry name" value="AAA_21"/>
    <property type="match status" value="1"/>
</dbReference>
<dbReference type="OrthoDB" id="104167at2"/>
<dbReference type="InterPro" id="IPR003959">
    <property type="entry name" value="ATPase_AAA_core"/>
</dbReference>
<keyword evidence="4" id="KW-1185">Reference proteome</keyword>
<name>A0A495V439_9GAMM</name>
<dbReference type="InterPro" id="IPR014555">
    <property type="entry name" value="RecF-like"/>
</dbReference>
<dbReference type="Gene3D" id="3.40.50.300">
    <property type="entry name" value="P-loop containing nucleotide triphosphate hydrolases"/>
    <property type="match status" value="2"/>
</dbReference>
<feature type="domain" description="Endonuclease GajA/Old nuclease/RecF-like AAA" evidence="1">
    <location>
        <begin position="1"/>
        <end position="44"/>
    </location>
</feature>
<reference evidence="3 4" key="1">
    <citation type="submission" date="2018-10" db="EMBL/GenBank/DDBJ databases">
        <title>Genomic Encyclopedia of Archaeal and Bacterial Type Strains, Phase II (KMG-II): from individual species to whole genera.</title>
        <authorList>
            <person name="Goeker M."/>
        </authorList>
    </citation>
    <scope>NUCLEOTIDE SEQUENCE [LARGE SCALE GENOMIC DNA]</scope>
    <source>
        <strain evidence="3 4">DSM 235</strain>
    </source>
</reference>
<dbReference type="GO" id="GO:0016887">
    <property type="term" value="F:ATP hydrolysis activity"/>
    <property type="evidence" value="ECO:0007669"/>
    <property type="project" value="InterPro"/>
</dbReference>